<dbReference type="GO" id="GO:0046983">
    <property type="term" value="F:protein dimerization activity"/>
    <property type="evidence" value="ECO:0007669"/>
    <property type="project" value="InterPro"/>
</dbReference>
<dbReference type="InterPro" id="IPR036890">
    <property type="entry name" value="HATPase_C_sf"/>
</dbReference>
<dbReference type="Pfam" id="PF02518">
    <property type="entry name" value="HATPase_c"/>
    <property type="match status" value="1"/>
</dbReference>
<evidence type="ECO:0000256" key="1">
    <source>
        <dbReference type="ARBA" id="ARBA00000085"/>
    </source>
</evidence>
<dbReference type="Proteomes" id="UP000182321">
    <property type="component" value="Unassembled WGS sequence"/>
</dbReference>
<accession>A0A1H7LXH7</accession>
<keyword evidence="13" id="KW-1185">Reference proteome</keyword>
<evidence type="ECO:0000259" key="10">
    <source>
        <dbReference type="Pfam" id="PF02518"/>
    </source>
</evidence>
<dbReference type="Gene3D" id="3.30.565.10">
    <property type="entry name" value="Histidine kinase-like ATPase, C-terminal domain"/>
    <property type="match status" value="1"/>
</dbReference>
<keyword evidence="9" id="KW-1133">Transmembrane helix</keyword>
<sequence length="336" mass="37403">MLYDIIIRLLGALGLTLIINTNGITTISVVMSVCVFLLMEISVIVNTKIIYSILTAIPFLLTAGYLIGINTDNLWIKLIAVFVLSGFTTISILLYNKMMAYHDELHRTRDDSIELEEMLKSKNKALLMEQDQQVHLATLAERNRIAREIHDNVGHLLSRGILLLGAIVTVNKDENIAPQLKMLSDTLDESMEKMRSSVHDLHDDSIDLKKNIDEILGELKNFTVNTELDLDEALPTEVKLSIIGILKESVTNILKHSNGDSVAVILHQNNSFCTISITDNGTLTPEQKARISTEGYDGIGLTNIKNRASSLGGEAYFYLNDGFTVFARLPFDNKRG</sequence>
<organism evidence="12 13">
    <name type="scientific">Pseudobutyrivibrio ruminis</name>
    <dbReference type="NCBI Taxonomy" id="46206"/>
    <lineage>
        <taxon>Bacteria</taxon>
        <taxon>Bacillati</taxon>
        <taxon>Bacillota</taxon>
        <taxon>Clostridia</taxon>
        <taxon>Lachnospirales</taxon>
        <taxon>Lachnospiraceae</taxon>
        <taxon>Pseudobutyrivibrio</taxon>
    </lineage>
</organism>
<dbReference type="SUPFAM" id="SSF55874">
    <property type="entry name" value="ATPase domain of HSP90 chaperone/DNA topoisomerase II/histidine kinase"/>
    <property type="match status" value="1"/>
</dbReference>
<evidence type="ECO:0000256" key="4">
    <source>
        <dbReference type="ARBA" id="ARBA00022679"/>
    </source>
</evidence>
<name>A0A1H7LXH7_9FIRM</name>
<evidence type="ECO:0000256" key="2">
    <source>
        <dbReference type="ARBA" id="ARBA00012438"/>
    </source>
</evidence>
<evidence type="ECO:0000259" key="11">
    <source>
        <dbReference type="Pfam" id="PF07730"/>
    </source>
</evidence>
<gene>
    <name evidence="12" type="ORF">SAMN02910377_02480</name>
</gene>
<keyword evidence="8" id="KW-0902">Two-component regulatory system</keyword>
<dbReference type="CDD" id="cd16917">
    <property type="entry name" value="HATPase_UhpB-NarQ-NarX-like"/>
    <property type="match status" value="1"/>
</dbReference>
<keyword evidence="5" id="KW-0547">Nucleotide-binding</keyword>
<dbReference type="EMBL" id="FNZX01000019">
    <property type="protein sequence ID" value="SEL03690.1"/>
    <property type="molecule type" value="Genomic_DNA"/>
</dbReference>
<evidence type="ECO:0000313" key="13">
    <source>
        <dbReference type="Proteomes" id="UP000182321"/>
    </source>
</evidence>
<feature type="domain" description="Histidine kinase/HSP90-like ATPase" evidence="10">
    <location>
        <begin position="243"/>
        <end position="332"/>
    </location>
</feature>
<feature type="transmembrane region" description="Helical" evidence="9">
    <location>
        <begin position="6"/>
        <end position="37"/>
    </location>
</feature>
<evidence type="ECO:0000313" key="12">
    <source>
        <dbReference type="EMBL" id="SEL03690.1"/>
    </source>
</evidence>
<proteinExistence type="predicted"/>
<dbReference type="Gene3D" id="1.20.5.1930">
    <property type="match status" value="1"/>
</dbReference>
<reference evidence="13" key="1">
    <citation type="submission" date="2016-10" db="EMBL/GenBank/DDBJ databases">
        <authorList>
            <person name="Varghese N."/>
        </authorList>
    </citation>
    <scope>NUCLEOTIDE SEQUENCE [LARGE SCALE GENOMIC DNA]</scope>
    <source>
        <strain evidence="13">ACV-9</strain>
    </source>
</reference>
<keyword evidence="3" id="KW-0597">Phosphoprotein</keyword>
<feature type="transmembrane region" description="Helical" evidence="9">
    <location>
        <begin position="49"/>
        <end position="68"/>
    </location>
</feature>
<evidence type="ECO:0000256" key="6">
    <source>
        <dbReference type="ARBA" id="ARBA00022777"/>
    </source>
</evidence>
<keyword evidence="7" id="KW-0067">ATP-binding</keyword>
<dbReference type="PANTHER" id="PTHR24421">
    <property type="entry name" value="NITRATE/NITRITE SENSOR PROTEIN NARX-RELATED"/>
    <property type="match status" value="1"/>
</dbReference>
<evidence type="ECO:0000256" key="5">
    <source>
        <dbReference type="ARBA" id="ARBA00022741"/>
    </source>
</evidence>
<evidence type="ECO:0000256" key="9">
    <source>
        <dbReference type="SAM" id="Phobius"/>
    </source>
</evidence>
<keyword evidence="4" id="KW-0808">Transferase</keyword>
<evidence type="ECO:0000256" key="3">
    <source>
        <dbReference type="ARBA" id="ARBA00022553"/>
    </source>
</evidence>
<feature type="transmembrane region" description="Helical" evidence="9">
    <location>
        <begin position="74"/>
        <end position="95"/>
    </location>
</feature>
<comment type="catalytic activity">
    <reaction evidence="1">
        <text>ATP + protein L-histidine = ADP + protein N-phospho-L-histidine.</text>
        <dbReference type="EC" id="2.7.13.3"/>
    </reaction>
</comment>
<evidence type="ECO:0000256" key="8">
    <source>
        <dbReference type="ARBA" id="ARBA00023012"/>
    </source>
</evidence>
<dbReference type="GO" id="GO:0016020">
    <property type="term" value="C:membrane"/>
    <property type="evidence" value="ECO:0007669"/>
    <property type="project" value="InterPro"/>
</dbReference>
<dbReference type="InterPro" id="IPR003594">
    <property type="entry name" value="HATPase_dom"/>
</dbReference>
<dbReference type="InterPro" id="IPR050482">
    <property type="entry name" value="Sensor_HK_TwoCompSys"/>
</dbReference>
<dbReference type="GO" id="GO:0005524">
    <property type="term" value="F:ATP binding"/>
    <property type="evidence" value="ECO:0007669"/>
    <property type="project" value="UniProtKB-KW"/>
</dbReference>
<dbReference type="Pfam" id="PF07730">
    <property type="entry name" value="HisKA_3"/>
    <property type="match status" value="1"/>
</dbReference>
<protein>
    <recommendedName>
        <fullName evidence="2">histidine kinase</fullName>
        <ecNumber evidence="2">2.7.13.3</ecNumber>
    </recommendedName>
</protein>
<evidence type="ECO:0000256" key="7">
    <source>
        <dbReference type="ARBA" id="ARBA00022840"/>
    </source>
</evidence>
<keyword evidence="6 12" id="KW-0418">Kinase</keyword>
<feature type="domain" description="Signal transduction histidine kinase subgroup 3 dimerisation and phosphoacceptor" evidence="11">
    <location>
        <begin position="141"/>
        <end position="204"/>
    </location>
</feature>
<keyword evidence="9" id="KW-0472">Membrane</keyword>
<dbReference type="RefSeq" id="WP_083380789.1">
    <property type="nucleotide sequence ID" value="NZ_FNZX01000019.1"/>
</dbReference>
<dbReference type="PANTHER" id="PTHR24421:SF10">
    <property type="entry name" value="NITRATE_NITRITE SENSOR PROTEIN NARQ"/>
    <property type="match status" value="1"/>
</dbReference>
<dbReference type="GO" id="GO:0000155">
    <property type="term" value="F:phosphorelay sensor kinase activity"/>
    <property type="evidence" value="ECO:0007669"/>
    <property type="project" value="InterPro"/>
</dbReference>
<dbReference type="AlphaFoldDB" id="A0A1H7LXH7"/>
<keyword evidence="9" id="KW-0812">Transmembrane</keyword>
<dbReference type="InterPro" id="IPR011712">
    <property type="entry name" value="Sig_transdc_His_kin_sub3_dim/P"/>
</dbReference>
<dbReference type="EC" id="2.7.13.3" evidence="2"/>